<evidence type="ECO:0000256" key="3">
    <source>
        <dbReference type="ARBA" id="ARBA00022679"/>
    </source>
</evidence>
<keyword evidence="4" id="KW-0732">Signal</keyword>
<dbReference type="Pfam" id="PF16822">
    <property type="entry name" value="ALGX"/>
    <property type="match status" value="1"/>
</dbReference>
<sequence>MTAEQRDWTLPKLHEAWLPREHPLHRPRHGGKQVGALICAAIFFAAPLLSLGVGARPAEIENRPLAQFPSPLAGWSFFTSLPAWATDHLVFRDDAIAISDGVSRGVFGEPPVLGKRGGSDNPLDTGQVPRTDFDTSTIPRVVEGKEGWLYLGEEVVARCKQSLPMHETLAQVRKLKDGIEASGREFVLAIAPDKLTISPKYLPERYPGKDCVQRTTDEFWNLYRNEDYVLDLREPLRNREIELGSPVYPSLDAHWGDEGGLLMTKAIAEHLRPGISKGWVVKPGEPWRAPADLPPLIGRSGDIDGRFYTVKPDGIRDQARNIPQDFNTPLHLATTSGPGTFGRKVGMLGDSFTIRSKRYLGAVFGDITLLHYGTLHNKGRQQAMEMLADSDVVVLEIAERVLTTGNVVVFTPEVADEILSELSARPKR</sequence>
<dbReference type="GO" id="GO:0016740">
    <property type="term" value="F:transferase activity"/>
    <property type="evidence" value="ECO:0007669"/>
    <property type="project" value="UniProtKB-KW"/>
</dbReference>
<keyword evidence="11" id="KW-1185">Reference proteome</keyword>
<dbReference type="InterPro" id="IPR031811">
    <property type="entry name" value="ALGX/ALGJ_SGNH-like"/>
</dbReference>
<dbReference type="AlphaFoldDB" id="A0A1H0W9Y2"/>
<evidence type="ECO:0000313" key="11">
    <source>
        <dbReference type="Proteomes" id="UP000199651"/>
    </source>
</evidence>
<feature type="region of interest" description="Disordered" evidence="7">
    <location>
        <begin position="109"/>
        <end position="130"/>
    </location>
</feature>
<evidence type="ECO:0000313" key="10">
    <source>
        <dbReference type="EMBL" id="SDP87514.1"/>
    </source>
</evidence>
<dbReference type="EMBL" id="FNJB01000019">
    <property type="protein sequence ID" value="SDP87514.1"/>
    <property type="molecule type" value="Genomic_DNA"/>
</dbReference>
<proteinExistence type="predicted"/>
<reference evidence="11" key="1">
    <citation type="submission" date="2016-10" db="EMBL/GenBank/DDBJ databases">
        <authorList>
            <person name="Varghese N."/>
            <person name="Submissions S."/>
        </authorList>
    </citation>
    <scope>NUCLEOTIDE SEQUENCE [LARGE SCALE GENOMIC DNA]</scope>
    <source>
        <strain evidence="11">IBRC-M 10655</strain>
    </source>
</reference>
<dbReference type="RefSeq" id="WP_091383660.1">
    <property type="nucleotide sequence ID" value="NZ_FNDV01000015.1"/>
</dbReference>
<evidence type="ECO:0000256" key="6">
    <source>
        <dbReference type="ARBA" id="ARBA00022841"/>
    </source>
</evidence>
<evidence type="ECO:0000256" key="4">
    <source>
        <dbReference type="ARBA" id="ARBA00022729"/>
    </source>
</evidence>
<evidence type="ECO:0000256" key="7">
    <source>
        <dbReference type="SAM" id="MobiDB-lite"/>
    </source>
</evidence>
<evidence type="ECO:0000256" key="1">
    <source>
        <dbReference type="ARBA" id="ARBA00004418"/>
    </source>
</evidence>
<keyword evidence="8" id="KW-1133">Transmembrane helix</keyword>
<dbReference type="GO" id="GO:0042597">
    <property type="term" value="C:periplasmic space"/>
    <property type="evidence" value="ECO:0007669"/>
    <property type="project" value="UniProtKB-SubCell"/>
</dbReference>
<keyword evidence="6" id="KW-0016">Alginate biosynthesis</keyword>
<evidence type="ECO:0000256" key="5">
    <source>
        <dbReference type="ARBA" id="ARBA00022764"/>
    </source>
</evidence>
<evidence type="ECO:0000256" key="8">
    <source>
        <dbReference type="SAM" id="Phobius"/>
    </source>
</evidence>
<comment type="subcellular location">
    <subcellularLocation>
        <location evidence="1">Periplasm</location>
    </subcellularLocation>
</comment>
<dbReference type="UniPathway" id="UPA00286"/>
<feature type="domain" description="AlgX/AlgJ SGNH hydrolase-like" evidence="9">
    <location>
        <begin position="141"/>
        <end position="274"/>
    </location>
</feature>
<comment type="pathway">
    <text evidence="2">Glycan biosynthesis; alginate biosynthesis.</text>
</comment>
<dbReference type="GO" id="GO:0042121">
    <property type="term" value="P:alginic acid biosynthetic process"/>
    <property type="evidence" value="ECO:0007669"/>
    <property type="project" value="UniProtKB-UniPathway"/>
</dbReference>
<keyword evidence="8" id="KW-0812">Transmembrane</keyword>
<evidence type="ECO:0000259" key="9">
    <source>
        <dbReference type="Pfam" id="PF16822"/>
    </source>
</evidence>
<accession>A0A1H0W9Y2</accession>
<gene>
    <name evidence="10" type="ORF">SAMN05192558_11934</name>
</gene>
<keyword evidence="8" id="KW-0472">Membrane</keyword>
<dbReference type="STRING" id="504798.SAMN05421871_11572"/>
<evidence type="ECO:0000256" key="2">
    <source>
        <dbReference type="ARBA" id="ARBA00005182"/>
    </source>
</evidence>
<keyword evidence="5" id="KW-0574">Periplasm</keyword>
<name>A0A1H0W9Y2_9PSEU</name>
<feature type="transmembrane region" description="Helical" evidence="8">
    <location>
        <begin position="34"/>
        <end position="55"/>
    </location>
</feature>
<dbReference type="Proteomes" id="UP000199651">
    <property type="component" value="Unassembled WGS sequence"/>
</dbReference>
<protein>
    <submittedName>
        <fullName evidence="10">SGNH hydrolase-like domain-containing protein, acetyltransferase AlgX</fullName>
    </submittedName>
</protein>
<dbReference type="OrthoDB" id="3264206at2"/>
<dbReference type="GO" id="GO:0016787">
    <property type="term" value="F:hydrolase activity"/>
    <property type="evidence" value="ECO:0007669"/>
    <property type="project" value="UniProtKB-KW"/>
</dbReference>
<keyword evidence="10" id="KW-0378">Hydrolase</keyword>
<keyword evidence="3 10" id="KW-0808">Transferase</keyword>
<organism evidence="10 11">
    <name type="scientific">Actinokineospora alba</name>
    <dbReference type="NCBI Taxonomy" id="504798"/>
    <lineage>
        <taxon>Bacteria</taxon>
        <taxon>Bacillati</taxon>
        <taxon>Actinomycetota</taxon>
        <taxon>Actinomycetes</taxon>
        <taxon>Pseudonocardiales</taxon>
        <taxon>Pseudonocardiaceae</taxon>
        <taxon>Actinokineospora</taxon>
    </lineage>
</organism>